<dbReference type="PROSITE" id="PS50850">
    <property type="entry name" value="MFS"/>
    <property type="match status" value="1"/>
</dbReference>
<feature type="transmembrane region" description="Helical" evidence="7">
    <location>
        <begin position="140"/>
        <end position="159"/>
    </location>
</feature>
<evidence type="ECO:0000256" key="2">
    <source>
        <dbReference type="ARBA" id="ARBA00008335"/>
    </source>
</evidence>
<feature type="transmembrane region" description="Helical" evidence="7">
    <location>
        <begin position="372"/>
        <end position="392"/>
    </location>
</feature>
<sequence length="630" mass="70733">MAYLLIAAGVHLRQKLQERKEFQREKKRQAYEARYRDLEQEHTTGIGRAEPASGRMDTQHVESAVVSQDGQRRSSMEDDTQASYPDLERRDASPDTVTNGRAPSVAPDDEPKERKDSRKIVSFSSSDPENPYNWPRRKKLYIFFTGMITVMNSTISSSLPSGAIDFIAEHFGITQELQLPLPITCFLAGYVVGPTLCGPLSENNGRQRVILSFFVMSTLFSMACAVAPNWPCLLFFRFMCGVGFSGPVAITGGLYADVYNDPRQRGLAMAWFMVATTFGPIIAPAISGFIAENTSWRWVFAVGTLLAVGTIPFIIFMPETYTPVLLSRKAARLRKETGDPDIVAKTDLQKKTLRHVITVVMTRPYRMLFQEVIVMCVAAYCSLAYAIFYLYFEAYPIIFQGPDSVYKWSYGLAGLAFIPIGFGSILAAPIYLWWDSYLAKAQKRHAKWAQQEEYRRLPLACIGGPLYVVSLFWIGWSAKPGTYWLAPVSSGIIFGAAFLLIFMALLNYLTDAYETFAASAQGITSTSRSVFGALLPLAAHSMFSHLGIAWACSLLAFLSMGMCLIPFAFIKYGDRIRDNSKFCKQLKEIKAREAAENEEQEREERLRVENGDMTREVNRATNDEKMLEQV</sequence>
<dbReference type="AlphaFoldDB" id="A0A178ZZI9"/>
<evidence type="ECO:0000256" key="1">
    <source>
        <dbReference type="ARBA" id="ARBA00004651"/>
    </source>
</evidence>
<evidence type="ECO:0000256" key="6">
    <source>
        <dbReference type="SAM" id="MobiDB-lite"/>
    </source>
</evidence>
<dbReference type="InterPro" id="IPR020846">
    <property type="entry name" value="MFS_dom"/>
</dbReference>
<feature type="compositionally biased region" description="Basic and acidic residues" evidence="6">
    <location>
        <begin position="109"/>
        <end position="119"/>
    </location>
</feature>
<accession>A0A178ZZI9</accession>
<evidence type="ECO:0000256" key="4">
    <source>
        <dbReference type="ARBA" id="ARBA00022989"/>
    </source>
</evidence>
<feature type="transmembrane region" description="Helical" evidence="7">
    <location>
        <begin position="412"/>
        <end position="434"/>
    </location>
</feature>
<dbReference type="Gene3D" id="1.20.1250.20">
    <property type="entry name" value="MFS general substrate transporter like domains"/>
    <property type="match status" value="1"/>
</dbReference>
<name>A0A178ZZI9_9EURO</name>
<keyword evidence="10" id="KW-1185">Reference proteome</keyword>
<feature type="transmembrane region" description="Helical" evidence="7">
    <location>
        <begin position="179"/>
        <end position="197"/>
    </location>
</feature>
<keyword evidence="5 7" id="KW-0472">Membrane</keyword>
<dbReference type="SUPFAM" id="SSF103473">
    <property type="entry name" value="MFS general substrate transporter"/>
    <property type="match status" value="1"/>
</dbReference>
<feature type="compositionally biased region" description="Basic and acidic residues" evidence="6">
    <location>
        <begin position="602"/>
        <end position="630"/>
    </location>
</feature>
<comment type="similarity">
    <text evidence="2">Belongs to the major facilitator superfamily.</text>
</comment>
<dbReference type="GO" id="GO:0022857">
    <property type="term" value="F:transmembrane transporter activity"/>
    <property type="evidence" value="ECO:0007669"/>
    <property type="project" value="InterPro"/>
</dbReference>
<comment type="caution">
    <text evidence="9">The sequence shown here is derived from an EMBL/GenBank/DDBJ whole genome shotgun (WGS) entry which is preliminary data.</text>
</comment>
<dbReference type="PANTHER" id="PTHR23502">
    <property type="entry name" value="MAJOR FACILITATOR SUPERFAMILY"/>
    <property type="match status" value="1"/>
</dbReference>
<comment type="subcellular location">
    <subcellularLocation>
        <location evidence="1">Cell membrane</location>
        <topology evidence="1">Multi-pass membrane protein</topology>
    </subcellularLocation>
</comment>
<dbReference type="InterPro" id="IPR036259">
    <property type="entry name" value="MFS_trans_sf"/>
</dbReference>
<dbReference type="FunFam" id="1.20.1250.20:FF:000082">
    <property type="entry name" value="MFS multidrug transporter, putative"/>
    <property type="match status" value="1"/>
</dbReference>
<keyword evidence="4 7" id="KW-1133">Transmembrane helix</keyword>
<feature type="region of interest" description="Disordered" evidence="6">
    <location>
        <begin position="33"/>
        <end position="130"/>
    </location>
</feature>
<feature type="domain" description="Major facilitator superfamily (MFS) profile" evidence="8">
    <location>
        <begin position="138"/>
        <end position="576"/>
    </location>
</feature>
<protein>
    <recommendedName>
        <fullName evidence="8">Major facilitator superfamily (MFS) profile domain-containing protein</fullName>
    </recommendedName>
</protein>
<feature type="transmembrane region" description="Helical" evidence="7">
    <location>
        <begin position="554"/>
        <end position="572"/>
    </location>
</feature>
<dbReference type="Proteomes" id="UP000078343">
    <property type="component" value="Unassembled WGS sequence"/>
</dbReference>
<dbReference type="RefSeq" id="XP_018697812.1">
    <property type="nucleotide sequence ID" value="XM_018831933.1"/>
</dbReference>
<proteinExistence type="inferred from homology"/>
<feature type="transmembrane region" description="Helical" evidence="7">
    <location>
        <begin position="488"/>
        <end position="509"/>
    </location>
</feature>
<dbReference type="CDD" id="cd17323">
    <property type="entry name" value="MFS_Tpo1_MDR_like"/>
    <property type="match status" value="1"/>
</dbReference>
<organism evidence="9 10">
    <name type="scientific">Fonsecaea erecta</name>
    <dbReference type="NCBI Taxonomy" id="1367422"/>
    <lineage>
        <taxon>Eukaryota</taxon>
        <taxon>Fungi</taxon>
        <taxon>Dikarya</taxon>
        <taxon>Ascomycota</taxon>
        <taxon>Pezizomycotina</taxon>
        <taxon>Eurotiomycetes</taxon>
        <taxon>Chaetothyriomycetidae</taxon>
        <taxon>Chaetothyriales</taxon>
        <taxon>Herpotrichiellaceae</taxon>
        <taxon>Fonsecaea</taxon>
    </lineage>
</organism>
<dbReference type="Pfam" id="PF07690">
    <property type="entry name" value="MFS_1"/>
    <property type="match status" value="1"/>
</dbReference>
<gene>
    <name evidence="9" type="ORF">AYL99_00417</name>
</gene>
<feature type="transmembrane region" description="Helical" evidence="7">
    <location>
        <begin position="268"/>
        <end position="290"/>
    </location>
</feature>
<evidence type="ECO:0000313" key="9">
    <source>
        <dbReference type="EMBL" id="OAP64445.1"/>
    </source>
</evidence>
<feature type="transmembrane region" description="Helical" evidence="7">
    <location>
        <begin position="457"/>
        <end position="476"/>
    </location>
</feature>
<feature type="transmembrane region" description="Helical" evidence="7">
    <location>
        <begin position="209"/>
        <end position="228"/>
    </location>
</feature>
<evidence type="ECO:0000256" key="7">
    <source>
        <dbReference type="SAM" id="Phobius"/>
    </source>
</evidence>
<feature type="region of interest" description="Disordered" evidence="6">
    <location>
        <begin position="593"/>
        <end position="630"/>
    </location>
</feature>
<dbReference type="GeneID" id="30004587"/>
<dbReference type="InterPro" id="IPR011701">
    <property type="entry name" value="MFS"/>
</dbReference>
<dbReference type="GO" id="GO:0005886">
    <property type="term" value="C:plasma membrane"/>
    <property type="evidence" value="ECO:0007669"/>
    <property type="project" value="UniProtKB-SubCell"/>
</dbReference>
<feature type="compositionally biased region" description="Basic and acidic residues" evidence="6">
    <location>
        <begin position="33"/>
        <end position="42"/>
    </location>
</feature>
<reference evidence="9 10" key="1">
    <citation type="submission" date="2016-04" db="EMBL/GenBank/DDBJ databases">
        <title>Draft genome of Fonsecaea erecta CBS 125763.</title>
        <authorList>
            <person name="Weiss V.A."/>
            <person name="Vicente V.A."/>
            <person name="Raittz R.T."/>
            <person name="Moreno L.F."/>
            <person name="De Souza E.M."/>
            <person name="Pedrosa F.O."/>
            <person name="Steffens M.B."/>
            <person name="Faoro H."/>
            <person name="Tadra-Sfeir M.Z."/>
            <person name="Najafzadeh M.J."/>
            <person name="Felipe M.S."/>
            <person name="Teixeira M."/>
            <person name="Sun J."/>
            <person name="Xi L."/>
            <person name="Gomes R."/>
            <person name="De Azevedo C.M."/>
            <person name="Salgado C.G."/>
            <person name="Da Silva M.B."/>
            <person name="Nascimento M.F."/>
            <person name="Queiroz-Telles F."/>
            <person name="Attili D.S."/>
            <person name="Gorbushina A."/>
        </authorList>
    </citation>
    <scope>NUCLEOTIDE SEQUENCE [LARGE SCALE GENOMIC DNA]</scope>
    <source>
        <strain evidence="9 10">CBS 125763</strain>
    </source>
</reference>
<feature type="transmembrane region" description="Helical" evidence="7">
    <location>
        <begin position="234"/>
        <end position="256"/>
    </location>
</feature>
<evidence type="ECO:0000256" key="5">
    <source>
        <dbReference type="ARBA" id="ARBA00023136"/>
    </source>
</evidence>
<evidence type="ECO:0000313" key="10">
    <source>
        <dbReference type="Proteomes" id="UP000078343"/>
    </source>
</evidence>
<keyword evidence="3 7" id="KW-0812">Transmembrane</keyword>
<evidence type="ECO:0000259" key="8">
    <source>
        <dbReference type="PROSITE" id="PS50850"/>
    </source>
</evidence>
<feature type="transmembrane region" description="Helical" evidence="7">
    <location>
        <begin position="296"/>
        <end position="318"/>
    </location>
</feature>
<evidence type="ECO:0000256" key="3">
    <source>
        <dbReference type="ARBA" id="ARBA00022692"/>
    </source>
</evidence>
<dbReference type="EMBL" id="LVYI01000001">
    <property type="protein sequence ID" value="OAP64445.1"/>
    <property type="molecule type" value="Genomic_DNA"/>
</dbReference>
<dbReference type="PANTHER" id="PTHR23502:SF74">
    <property type="entry name" value="MAJOR FACILITATOR SUPERFAMILY (MFS) PROFILE DOMAIN-CONTAINING PROTEIN"/>
    <property type="match status" value="1"/>
</dbReference>
<dbReference type="OrthoDB" id="5141738at2759"/>